<evidence type="ECO:0000313" key="2">
    <source>
        <dbReference type="Proteomes" id="UP000567922"/>
    </source>
</evidence>
<proteinExistence type="predicted"/>
<dbReference type="Proteomes" id="UP000567922">
    <property type="component" value="Unassembled WGS sequence"/>
</dbReference>
<accession>A0A839RK27</accession>
<sequence length="40" mass="4506">MPVNPKFRADELAYEQTGSSATVIVTTKRLTYIESDVNFI</sequence>
<name>A0A839RK27_9ACTN</name>
<reference evidence="1 2" key="1">
    <citation type="submission" date="2020-08" db="EMBL/GenBank/DDBJ databases">
        <title>Sequencing the genomes of 1000 actinobacteria strains.</title>
        <authorList>
            <person name="Klenk H.-P."/>
        </authorList>
    </citation>
    <scope>NUCLEOTIDE SEQUENCE [LARGE SCALE GENOMIC DNA]</scope>
    <source>
        <strain evidence="1 2">DSM 45258</strain>
    </source>
</reference>
<protein>
    <submittedName>
        <fullName evidence="1">Uncharacterized protein</fullName>
    </submittedName>
</protein>
<organism evidence="1 2">
    <name type="scientific">Hoyosella altamirensis</name>
    <dbReference type="NCBI Taxonomy" id="616997"/>
    <lineage>
        <taxon>Bacteria</taxon>
        <taxon>Bacillati</taxon>
        <taxon>Actinomycetota</taxon>
        <taxon>Actinomycetes</taxon>
        <taxon>Mycobacteriales</taxon>
        <taxon>Hoyosellaceae</taxon>
        <taxon>Hoyosella</taxon>
    </lineage>
</organism>
<dbReference type="AlphaFoldDB" id="A0A839RK27"/>
<evidence type="ECO:0000313" key="1">
    <source>
        <dbReference type="EMBL" id="MBB3036476.1"/>
    </source>
</evidence>
<keyword evidence="2" id="KW-1185">Reference proteome</keyword>
<comment type="caution">
    <text evidence="1">The sequence shown here is derived from an EMBL/GenBank/DDBJ whole genome shotgun (WGS) entry which is preliminary data.</text>
</comment>
<dbReference type="EMBL" id="JACHWS010000001">
    <property type="protein sequence ID" value="MBB3036476.1"/>
    <property type="molecule type" value="Genomic_DNA"/>
</dbReference>
<gene>
    <name evidence="1" type="ORF">FHU29_000910</name>
</gene>
<dbReference type="RefSeq" id="WP_260152035.1">
    <property type="nucleotide sequence ID" value="NZ_BDDI01000015.1"/>
</dbReference>